<keyword evidence="1" id="KW-0677">Repeat</keyword>
<dbReference type="SUPFAM" id="SSF101898">
    <property type="entry name" value="NHL repeat"/>
    <property type="match status" value="1"/>
</dbReference>
<dbReference type="InterPro" id="IPR011042">
    <property type="entry name" value="6-blade_b-propeller_TolB-like"/>
</dbReference>
<sequence length="769" mass="77242">MFRTLARRMMSGVVVMAIAGVVAIGGVLSTGDLASADTLTQYTYIADSGNDRVLKVAPDGTQTTVGSDLVYPYGVAVDGSGIVYIADPGSDRVLRIGADGTQTSVGSDLYLPFGVAVDGSGNVYIADSGNSRVLKVAPSGMQTTVGTDLNLPAGVAVDRSGNVYIADTGKHQVYKVAPNGTQTSVGSTENVAYPSGVAVDGSGNVFITDLDKTDVLKVAPSGTEATIGSGLREPWGVAVDESGAISVAVPDSSDSLNSRVVKFGAGGTETTIGSGLKEAFGVAVGASVPLQVSGLAPAATVGAGYSFTYNRQGIPLPTVSVTSGTLPPGLALSKSGVLSGIPTTTGTFTFTITATNGIDPNVALPVTLTVNSTPTLTGTPPAAMNDVAYTYPFTLTGQPTPTASVTSGTLPPGLALSKSGVLSGTPTTTGTFTFTITATNGVNPDATLPVTMDVNSAPTLTGTPPAAINDADYTYPFTTTGFPAPTVSVTSGALPAGLTLSTDGILSGTPTETGTFDFTLTATNGIDPDATLPVTMDVNSAPTLTGTPPAAMIDADYTYDFDVTGYPASTVSVTSGTLPPGLTLSTDGILSGTPTETGTFDFTLTATNGIDPDATLPASIDVDSLPTLTGTPPAAVDGVAYTYPFTTTGHPLPTVFVISGALPPGLTLTDAGVLSGTPTQTGTFAFTLMATNGVERLTTLPVTMDVNPAPNIPWAPLTPPTTPPTPPNNLATTGSNTTPWAGLALGLLLAATGTTLIRKNSTTHKRTPR</sequence>
<dbReference type="OrthoDB" id="904022at2"/>
<dbReference type="Gene3D" id="2.120.10.30">
    <property type="entry name" value="TolB, C-terminal domain"/>
    <property type="match status" value="2"/>
</dbReference>
<dbReference type="SMART" id="SM00135">
    <property type="entry name" value="LY"/>
    <property type="match status" value="2"/>
</dbReference>
<dbReference type="PROSITE" id="PS51125">
    <property type="entry name" value="NHL"/>
    <property type="match status" value="2"/>
</dbReference>
<keyword evidence="4" id="KW-1185">Reference proteome</keyword>
<reference evidence="4" key="1">
    <citation type="submission" date="2019-09" db="EMBL/GenBank/DDBJ databases">
        <title>Mumia zhuanghuii sp. nov. isolated from the intestinal contents of plateau pika (Ochotona curzoniae) in the Qinghai-Tibet plateau of China.</title>
        <authorList>
            <person name="Tian Z."/>
        </authorList>
    </citation>
    <scope>NUCLEOTIDE SEQUENCE [LARGE SCALE GENOMIC DNA]</scope>
    <source>
        <strain evidence="4">JCM 30598</strain>
    </source>
</reference>
<accession>A0A5J5J952</accession>
<dbReference type="SUPFAM" id="SSF49313">
    <property type="entry name" value="Cadherin-like"/>
    <property type="match status" value="5"/>
</dbReference>
<dbReference type="Pfam" id="PF05345">
    <property type="entry name" value="He_PIG"/>
    <property type="match status" value="5"/>
</dbReference>
<dbReference type="GO" id="GO:0005975">
    <property type="term" value="P:carbohydrate metabolic process"/>
    <property type="evidence" value="ECO:0007669"/>
    <property type="project" value="UniProtKB-ARBA"/>
</dbReference>
<evidence type="ECO:0000313" key="4">
    <source>
        <dbReference type="Proteomes" id="UP000325827"/>
    </source>
</evidence>
<proteinExistence type="predicted"/>
<dbReference type="GO" id="GO:0005509">
    <property type="term" value="F:calcium ion binding"/>
    <property type="evidence" value="ECO:0007669"/>
    <property type="project" value="InterPro"/>
</dbReference>
<dbReference type="CDD" id="cd05819">
    <property type="entry name" value="NHL"/>
    <property type="match status" value="1"/>
</dbReference>
<dbReference type="InterPro" id="IPR000033">
    <property type="entry name" value="LDLR_classB_rpt"/>
</dbReference>
<protein>
    <submittedName>
        <fullName evidence="3">Uncharacterized protein</fullName>
    </submittedName>
</protein>
<dbReference type="Pfam" id="PF01436">
    <property type="entry name" value="NHL"/>
    <property type="match status" value="2"/>
</dbReference>
<evidence type="ECO:0000256" key="1">
    <source>
        <dbReference type="ARBA" id="ARBA00022737"/>
    </source>
</evidence>
<dbReference type="Gene3D" id="2.60.40.10">
    <property type="entry name" value="Immunoglobulins"/>
    <property type="match status" value="5"/>
</dbReference>
<comment type="caution">
    <text evidence="3">The sequence shown here is derived from an EMBL/GenBank/DDBJ whole genome shotgun (WGS) entry which is preliminary data.</text>
</comment>
<dbReference type="Proteomes" id="UP000325827">
    <property type="component" value="Unassembled WGS sequence"/>
</dbReference>
<dbReference type="PANTHER" id="PTHR24104:SF25">
    <property type="entry name" value="PROTEIN LIN-41"/>
    <property type="match status" value="1"/>
</dbReference>
<dbReference type="Gene3D" id="2.40.10.500">
    <property type="match status" value="1"/>
</dbReference>
<organism evidence="3 4">
    <name type="scientific">Microbacterium rhizomatis</name>
    <dbReference type="NCBI Taxonomy" id="1631477"/>
    <lineage>
        <taxon>Bacteria</taxon>
        <taxon>Bacillati</taxon>
        <taxon>Actinomycetota</taxon>
        <taxon>Actinomycetes</taxon>
        <taxon>Micrococcales</taxon>
        <taxon>Microbacteriaceae</taxon>
        <taxon>Microbacterium</taxon>
    </lineage>
</organism>
<dbReference type="InterPro" id="IPR013783">
    <property type="entry name" value="Ig-like_fold"/>
</dbReference>
<dbReference type="AlphaFoldDB" id="A0A5J5J952"/>
<feature type="repeat" description="NHL" evidence="2">
    <location>
        <begin position="108"/>
        <end position="139"/>
    </location>
</feature>
<gene>
    <name evidence="3" type="ORF">F6B43_06895</name>
</gene>
<dbReference type="InterPro" id="IPR001258">
    <property type="entry name" value="NHL_repeat"/>
</dbReference>
<dbReference type="EMBL" id="VYSA01000001">
    <property type="protein sequence ID" value="KAA9111308.1"/>
    <property type="molecule type" value="Genomic_DNA"/>
</dbReference>
<dbReference type="GO" id="GO:0016020">
    <property type="term" value="C:membrane"/>
    <property type="evidence" value="ECO:0007669"/>
    <property type="project" value="InterPro"/>
</dbReference>
<dbReference type="InterPro" id="IPR015919">
    <property type="entry name" value="Cadherin-like_sf"/>
</dbReference>
<dbReference type="InterPro" id="IPR050952">
    <property type="entry name" value="TRIM-NHL_E3_ligases"/>
</dbReference>
<dbReference type="GO" id="GO:0008270">
    <property type="term" value="F:zinc ion binding"/>
    <property type="evidence" value="ECO:0007669"/>
    <property type="project" value="UniProtKB-KW"/>
</dbReference>
<feature type="repeat" description="NHL" evidence="2">
    <location>
        <begin position="148"/>
        <end position="179"/>
    </location>
</feature>
<name>A0A5J5J952_9MICO</name>
<evidence type="ECO:0000256" key="2">
    <source>
        <dbReference type="PROSITE-ProRule" id="PRU00504"/>
    </source>
</evidence>
<dbReference type="PANTHER" id="PTHR24104">
    <property type="entry name" value="E3 UBIQUITIN-PROTEIN LIGASE NHLRC1-RELATED"/>
    <property type="match status" value="1"/>
</dbReference>
<evidence type="ECO:0000313" key="3">
    <source>
        <dbReference type="EMBL" id="KAA9111308.1"/>
    </source>
</evidence>